<sequence length="959" mass="105900">MTVQEGRSASFTVGARTGFEIANVSGCGGQLSGSSYTINEVTRDCEISATFEQLTFELVAELHFGESPGGSDVPSITPESSVVDYNEQQVFVLTLPDSQWSLQDIEGCPVDSIEAQNSFETELLITTDPIVEACILNLYIDAPASDLEVELTFNVFNGEAQVHGERKEAASFRYGETVTIDLMPYGERSLRDFNASGIGGSCSIERDGNSVSLVATNDCWLYALFMAPEDHDFADDHLMQGFRDALALQPEEFLTEERVASVDSLRLLHQGNRIHNLSGIQAASSLRDFSFETSSADLEALAALPLERLHIEYRGSANIEPLAGLPLTELSLLHLDAEPESYEALRQLSHLESLNLSYNRRLHRIDFVEAMSQLNTLILTQTGLLDIRPTLDSGLPHQGSYGYLSVNGCASLQQPVTRDVIDELRQYSVETSVSSSSNWSLCPSSDQYYEGNLSASLQDTKLTLSWDTNAEGDLDCALYFNLHAQQPRVMDILVESCGTAGSTTLDVQLDIQTLDLYLEDGLFPNPAHVASTLVDNSANDSSKLRLAAVDWGQVTFKSNPYLVPERSALLRAHMIADGNPEPPELEVQLRLNGESQSLSMTAPEAISTAPVYDALDSSYQVQMPAEWMQAGLEIVISMDDDVIYRATPSFADPLNLYITIVPMVVDGVEPTIPSDAVLRETVKTYWPFSDVIIERRDPFIVEREGESLGAHDLLYMLRDLHAQEGAQHHYHGFFNLDTLGTQDAAGVAFMPGVVGVTWDASWGVHGTFAHELGHNFSIGHIACGGPTSVEVNYPYPPEFIGSVGVDYDFGRTYGSEDYADIMSYCRPRFISDWVYEKAQDYLTMNPPKPFTASQDFDVMTLSQPVFSTYISGVIDQVKGETEILSHFELNRAAGRETFGPFTLIATDSQGQQIERRFAVEQTSESTSQSNGYFNVQVPTVNIRHIQIRYQGREILTTQF</sequence>
<evidence type="ECO:0008006" key="3">
    <source>
        <dbReference type="Google" id="ProtNLM"/>
    </source>
</evidence>
<dbReference type="AlphaFoldDB" id="A0A432W198"/>
<name>A0A432W198_9GAMM</name>
<dbReference type="Gene3D" id="3.80.10.10">
    <property type="entry name" value="Ribonuclease Inhibitor"/>
    <property type="match status" value="1"/>
</dbReference>
<dbReference type="InterPro" id="IPR032675">
    <property type="entry name" value="LRR_dom_sf"/>
</dbReference>
<protein>
    <recommendedName>
        <fullName evidence="3">Peptidase M60 domain-containing protein</fullName>
    </recommendedName>
</protein>
<proteinExistence type="predicted"/>
<organism evidence="1 2">
    <name type="scientific">Aliidiomarina minuta</name>
    <dbReference type="NCBI Taxonomy" id="880057"/>
    <lineage>
        <taxon>Bacteria</taxon>
        <taxon>Pseudomonadati</taxon>
        <taxon>Pseudomonadota</taxon>
        <taxon>Gammaproteobacteria</taxon>
        <taxon>Alteromonadales</taxon>
        <taxon>Idiomarinaceae</taxon>
        <taxon>Aliidiomarina</taxon>
    </lineage>
</organism>
<dbReference type="SUPFAM" id="SSF52058">
    <property type="entry name" value="L domain-like"/>
    <property type="match status" value="1"/>
</dbReference>
<dbReference type="EMBL" id="PIPL01000004">
    <property type="protein sequence ID" value="RUO23001.1"/>
    <property type="molecule type" value="Genomic_DNA"/>
</dbReference>
<dbReference type="Proteomes" id="UP000288293">
    <property type="component" value="Unassembled WGS sequence"/>
</dbReference>
<evidence type="ECO:0000313" key="2">
    <source>
        <dbReference type="Proteomes" id="UP000288293"/>
    </source>
</evidence>
<comment type="caution">
    <text evidence="1">The sequence shown here is derived from an EMBL/GenBank/DDBJ whole genome shotgun (WGS) entry which is preliminary data.</text>
</comment>
<keyword evidence="2" id="KW-1185">Reference proteome</keyword>
<reference evidence="1 2" key="1">
    <citation type="journal article" date="2011" name="Front. Microbiol.">
        <title>Genomic signatures of strain selection and enhancement in Bacillus atrophaeus var. globigii, a historical biowarfare simulant.</title>
        <authorList>
            <person name="Gibbons H.S."/>
            <person name="Broomall S.M."/>
            <person name="McNew L.A."/>
            <person name="Daligault H."/>
            <person name="Chapman C."/>
            <person name="Bruce D."/>
            <person name="Karavis M."/>
            <person name="Krepps M."/>
            <person name="McGregor P.A."/>
            <person name="Hong C."/>
            <person name="Park K.H."/>
            <person name="Akmal A."/>
            <person name="Feldman A."/>
            <person name="Lin J.S."/>
            <person name="Chang W.E."/>
            <person name="Higgs B.W."/>
            <person name="Demirev P."/>
            <person name="Lindquist J."/>
            <person name="Liem A."/>
            <person name="Fochler E."/>
            <person name="Read T.D."/>
            <person name="Tapia R."/>
            <person name="Johnson S."/>
            <person name="Bishop-Lilly K.A."/>
            <person name="Detter C."/>
            <person name="Han C."/>
            <person name="Sozhamannan S."/>
            <person name="Rosenzweig C.N."/>
            <person name="Skowronski E.W."/>
        </authorList>
    </citation>
    <scope>NUCLEOTIDE SEQUENCE [LARGE SCALE GENOMIC DNA]</scope>
    <source>
        <strain evidence="1 2">MLST1</strain>
    </source>
</reference>
<dbReference type="SUPFAM" id="SSF55486">
    <property type="entry name" value="Metalloproteases ('zincins'), catalytic domain"/>
    <property type="match status" value="1"/>
</dbReference>
<gene>
    <name evidence="1" type="ORF">CWE09_13805</name>
</gene>
<evidence type="ECO:0000313" key="1">
    <source>
        <dbReference type="EMBL" id="RUO23001.1"/>
    </source>
</evidence>
<accession>A0A432W198</accession>